<keyword evidence="1" id="KW-1133">Transmembrane helix</keyword>
<dbReference type="STRING" id="1229909.NSED_03325"/>
<dbReference type="Proteomes" id="UP000006100">
    <property type="component" value="Chromosome"/>
</dbReference>
<gene>
    <name evidence="2" type="ORF">NSED_03325</name>
</gene>
<dbReference type="HOGENOM" id="CLU_191913_0_0_2"/>
<reference evidence="2 3" key="1">
    <citation type="journal article" date="2012" name="J. Bacteriol.">
        <title>Draft Genome Sequence of an Ammonia-Oxidizing Archaeon, "Candidatus Nitrosopumilus sediminis" AR2, from Svalbard in the Arctic Circle.</title>
        <authorList>
            <person name="Park S.J."/>
            <person name="Kim J.G."/>
            <person name="Jung M.Y."/>
            <person name="Kim S.J."/>
            <person name="Cha I.T."/>
            <person name="Ghai R."/>
            <person name="Martin-Cuadrado A.B."/>
            <person name="Rodriguez-Valera F."/>
            <person name="Rhee S.K."/>
        </authorList>
    </citation>
    <scope>NUCLEOTIDE SEQUENCE [LARGE SCALE GENOMIC DNA]</scope>
    <source>
        <strain evidence="2 3">AR2</strain>
    </source>
</reference>
<feature type="transmembrane region" description="Helical" evidence="1">
    <location>
        <begin position="12"/>
        <end position="33"/>
    </location>
</feature>
<keyword evidence="1" id="KW-0812">Transmembrane</keyword>
<organism evidence="2 3">
    <name type="scientific">Candidatus Nitrosopumilus sediminis</name>
    <dbReference type="NCBI Taxonomy" id="1229909"/>
    <lineage>
        <taxon>Archaea</taxon>
        <taxon>Nitrososphaerota</taxon>
        <taxon>Nitrososphaeria</taxon>
        <taxon>Nitrosopumilales</taxon>
        <taxon>Nitrosopumilaceae</taxon>
        <taxon>Nitrosopumilus</taxon>
    </lineage>
</organism>
<dbReference type="EMBL" id="CP003843">
    <property type="protein sequence ID" value="AFS82471.1"/>
    <property type="molecule type" value="Genomic_DNA"/>
</dbReference>
<proteinExistence type="predicted"/>
<keyword evidence="1" id="KW-0472">Membrane</keyword>
<dbReference type="AlphaFoldDB" id="K0BDR9"/>
<dbReference type="KEGG" id="nir:NSED_03325"/>
<name>K0BDR9_9ARCH</name>
<dbReference type="eggNOG" id="arCOG10532">
    <property type="taxonomic scope" value="Archaea"/>
</dbReference>
<protein>
    <submittedName>
        <fullName evidence="2">Uncharacterized protein</fullName>
    </submittedName>
</protein>
<accession>K0BDR9</accession>
<evidence type="ECO:0000313" key="2">
    <source>
        <dbReference type="EMBL" id="AFS82471.1"/>
    </source>
</evidence>
<evidence type="ECO:0000313" key="3">
    <source>
        <dbReference type="Proteomes" id="UP000006100"/>
    </source>
</evidence>
<evidence type="ECO:0000256" key="1">
    <source>
        <dbReference type="SAM" id="Phobius"/>
    </source>
</evidence>
<sequence length="85" mass="9883">MFLPWKLIFQKINLKYLALFLFGGLFLLGVLVLTNNTCNIEYVILSNEIRSYEKSLDPEFCENTLEKINLYNDQCPSQIEILDCG</sequence>
<keyword evidence="3" id="KW-1185">Reference proteome</keyword>